<proteinExistence type="predicted"/>
<gene>
    <name evidence="1" type="ORF">HPB47_018384</name>
</gene>
<dbReference type="EMBL" id="JABSTQ010007499">
    <property type="protein sequence ID" value="KAG0435633.1"/>
    <property type="molecule type" value="Genomic_DNA"/>
</dbReference>
<accession>A0AC60QN54</accession>
<sequence length="169" mass="18836">MQRALRMNDGQLLSLSEKALHDNCLRGYLCKRTADSARWQLRWFVLYQNLLFYYESDSAAKPSGVLFLEGSYCERLLTPVTGKNTGSTQVSSGLFSVDVSRVSSQVFNGVSSGVSCCASCWMFPGVSFWVSSHGCPPVWRPRVYSELLVFSGLQDRQQVARGLESRLAS</sequence>
<dbReference type="Proteomes" id="UP000805193">
    <property type="component" value="Unassembled WGS sequence"/>
</dbReference>
<protein>
    <submittedName>
        <fullName evidence="1">Uncharacterized protein</fullName>
    </submittedName>
</protein>
<name>A0AC60QN54_IXOPE</name>
<organism evidence="1 2">
    <name type="scientific">Ixodes persulcatus</name>
    <name type="common">Taiga tick</name>
    <dbReference type="NCBI Taxonomy" id="34615"/>
    <lineage>
        <taxon>Eukaryota</taxon>
        <taxon>Metazoa</taxon>
        <taxon>Ecdysozoa</taxon>
        <taxon>Arthropoda</taxon>
        <taxon>Chelicerata</taxon>
        <taxon>Arachnida</taxon>
        <taxon>Acari</taxon>
        <taxon>Parasitiformes</taxon>
        <taxon>Ixodida</taxon>
        <taxon>Ixodoidea</taxon>
        <taxon>Ixodidae</taxon>
        <taxon>Ixodinae</taxon>
        <taxon>Ixodes</taxon>
    </lineage>
</organism>
<keyword evidence="2" id="KW-1185">Reference proteome</keyword>
<evidence type="ECO:0000313" key="2">
    <source>
        <dbReference type="Proteomes" id="UP000805193"/>
    </source>
</evidence>
<evidence type="ECO:0000313" key="1">
    <source>
        <dbReference type="EMBL" id="KAG0435633.1"/>
    </source>
</evidence>
<comment type="caution">
    <text evidence="1">The sequence shown here is derived from an EMBL/GenBank/DDBJ whole genome shotgun (WGS) entry which is preliminary data.</text>
</comment>
<reference evidence="1 2" key="1">
    <citation type="journal article" date="2020" name="Cell">
        <title>Large-Scale Comparative Analyses of Tick Genomes Elucidate Their Genetic Diversity and Vector Capacities.</title>
        <authorList>
            <consortium name="Tick Genome and Microbiome Consortium (TIGMIC)"/>
            <person name="Jia N."/>
            <person name="Wang J."/>
            <person name="Shi W."/>
            <person name="Du L."/>
            <person name="Sun Y."/>
            <person name="Zhan W."/>
            <person name="Jiang J.F."/>
            <person name="Wang Q."/>
            <person name="Zhang B."/>
            <person name="Ji P."/>
            <person name="Bell-Sakyi L."/>
            <person name="Cui X.M."/>
            <person name="Yuan T.T."/>
            <person name="Jiang B.G."/>
            <person name="Yang W.F."/>
            <person name="Lam T.T."/>
            <person name="Chang Q.C."/>
            <person name="Ding S.J."/>
            <person name="Wang X.J."/>
            <person name="Zhu J.G."/>
            <person name="Ruan X.D."/>
            <person name="Zhao L."/>
            <person name="Wei J.T."/>
            <person name="Ye R.Z."/>
            <person name="Que T.C."/>
            <person name="Du C.H."/>
            <person name="Zhou Y.H."/>
            <person name="Cheng J.X."/>
            <person name="Dai P.F."/>
            <person name="Guo W.B."/>
            <person name="Han X.H."/>
            <person name="Huang E.J."/>
            <person name="Li L.F."/>
            <person name="Wei W."/>
            <person name="Gao Y.C."/>
            <person name="Liu J.Z."/>
            <person name="Shao H.Z."/>
            <person name="Wang X."/>
            <person name="Wang C.C."/>
            <person name="Yang T.C."/>
            <person name="Huo Q.B."/>
            <person name="Li W."/>
            <person name="Chen H.Y."/>
            <person name="Chen S.E."/>
            <person name="Zhou L.G."/>
            <person name="Ni X.B."/>
            <person name="Tian J.H."/>
            <person name="Sheng Y."/>
            <person name="Liu T."/>
            <person name="Pan Y.S."/>
            <person name="Xia L.Y."/>
            <person name="Li J."/>
            <person name="Zhao F."/>
            <person name="Cao W.C."/>
        </authorList>
    </citation>
    <scope>NUCLEOTIDE SEQUENCE [LARGE SCALE GENOMIC DNA]</scope>
    <source>
        <strain evidence="1">Iper-2018</strain>
    </source>
</reference>